<dbReference type="RefSeq" id="WP_380080325.1">
    <property type="nucleotide sequence ID" value="NZ_JBHSGO010000216.1"/>
</dbReference>
<gene>
    <name evidence="2" type="ORF">ACFO3G_09520</name>
</gene>
<name>A0ABV9KA42_9PORP</name>
<comment type="caution">
    <text evidence="2">The sequence shown here is derived from an EMBL/GenBank/DDBJ whole genome shotgun (WGS) entry which is preliminary data.</text>
</comment>
<feature type="domain" description="DUF218" evidence="1">
    <location>
        <begin position="41"/>
        <end position="171"/>
    </location>
</feature>
<evidence type="ECO:0000313" key="2">
    <source>
        <dbReference type="EMBL" id="MFC4666830.1"/>
    </source>
</evidence>
<proteinExistence type="predicted"/>
<keyword evidence="3" id="KW-1185">Reference proteome</keyword>
<dbReference type="Pfam" id="PF02698">
    <property type="entry name" value="DUF218"/>
    <property type="match status" value="1"/>
</dbReference>
<evidence type="ECO:0000259" key="1">
    <source>
        <dbReference type="Pfam" id="PF02698"/>
    </source>
</evidence>
<dbReference type="InterPro" id="IPR051599">
    <property type="entry name" value="Cell_Envelope_Assoc"/>
</dbReference>
<evidence type="ECO:0000313" key="3">
    <source>
        <dbReference type="Proteomes" id="UP001596020"/>
    </source>
</evidence>
<protein>
    <submittedName>
        <fullName evidence="2">Vancomycin high temperature exclusion protein</fullName>
    </submittedName>
</protein>
<dbReference type="PANTHER" id="PTHR30336">
    <property type="entry name" value="INNER MEMBRANE PROTEIN, PROBABLE PERMEASE"/>
    <property type="match status" value="1"/>
</dbReference>
<reference evidence="3" key="1">
    <citation type="journal article" date="2019" name="Int. J. Syst. Evol. Microbiol.">
        <title>The Global Catalogue of Microorganisms (GCM) 10K type strain sequencing project: providing services to taxonomists for standard genome sequencing and annotation.</title>
        <authorList>
            <consortium name="The Broad Institute Genomics Platform"/>
            <consortium name="The Broad Institute Genome Sequencing Center for Infectious Disease"/>
            <person name="Wu L."/>
            <person name="Ma J."/>
        </authorList>
    </citation>
    <scope>NUCLEOTIDE SEQUENCE [LARGE SCALE GENOMIC DNA]</scope>
    <source>
        <strain evidence="3">CGMCC 4.7357</strain>
    </source>
</reference>
<dbReference type="PANTHER" id="PTHR30336:SF6">
    <property type="entry name" value="INTEGRAL MEMBRANE PROTEIN"/>
    <property type="match status" value="1"/>
</dbReference>
<accession>A0ABV9KA42</accession>
<organism evidence="2 3">
    <name type="scientific">Falsiporphyromonas endometrii</name>
    <dbReference type="NCBI Taxonomy" id="1387297"/>
    <lineage>
        <taxon>Bacteria</taxon>
        <taxon>Pseudomonadati</taxon>
        <taxon>Bacteroidota</taxon>
        <taxon>Bacteroidia</taxon>
        <taxon>Bacteroidales</taxon>
        <taxon>Porphyromonadaceae</taxon>
        <taxon>Falsiporphyromonas</taxon>
    </lineage>
</organism>
<dbReference type="CDD" id="cd06259">
    <property type="entry name" value="YdcF-like"/>
    <property type="match status" value="1"/>
</dbReference>
<dbReference type="Proteomes" id="UP001596020">
    <property type="component" value="Unassembled WGS sequence"/>
</dbReference>
<sequence>MVICGLAILLFLLLVVSNKIIEYNARGKVFGTIHDIPKSEYAIVLGTNPRLESGKDNPYFVTRIDAAVKLYTSGKVKYLIMSGNDKNGEFNEPHEMKIAAVKKGVPAKSIILDAHCKRTYDTILRAKLIYHLKSFIVVSQKFHNERAVYLANKNGLEVVGYNAKDIDGYFSFKTRTREYFARIRAFSDGIFNPKPYSLQIDSVAFRQFFR</sequence>
<dbReference type="EMBL" id="JBHSGO010000216">
    <property type="protein sequence ID" value="MFC4666830.1"/>
    <property type="molecule type" value="Genomic_DNA"/>
</dbReference>
<dbReference type="InterPro" id="IPR003848">
    <property type="entry name" value="DUF218"/>
</dbReference>